<evidence type="ECO:0000313" key="2">
    <source>
        <dbReference type="EMBL" id="AFD00952.1"/>
    </source>
</evidence>
<dbReference type="Pfam" id="PF13473">
    <property type="entry name" value="Cupredoxin_1"/>
    <property type="match status" value="1"/>
</dbReference>
<proteinExistence type="predicted"/>
<organism evidence="2 3">
    <name type="scientific">Methanocella conradii (strain DSM 24694 / JCM 17849 / CGMCC 1.5162 / HZ254)</name>
    <dbReference type="NCBI Taxonomy" id="1041930"/>
    <lineage>
        <taxon>Archaea</taxon>
        <taxon>Methanobacteriati</taxon>
        <taxon>Methanobacteriota</taxon>
        <taxon>Stenosarchaea group</taxon>
        <taxon>Methanomicrobia</taxon>
        <taxon>Methanocellales</taxon>
        <taxon>Methanocellaceae</taxon>
        <taxon>Methanocella</taxon>
    </lineage>
</organism>
<protein>
    <submittedName>
        <fullName evidence="2">Plastocyanin</fullName>
    </submittedName>
</protein>
<dbReference type="PANTHER" id="PTHR36507:SF1">
    <property type="entry name" value="BLL1555 PROTEIN"/>
    <property type="match status" value="1"/>
</dbReference>
<gene>
    <name evidence="2" type="ordered locus">Mtc_2217</name>
</gene>
<dbReference type="PANTHER" id="PTHR36507">
    <property type="entry name" value="BLL1555 PROTEIN"/>
    <property type="match status" value="1"/>
</dbReference>
<sequence>MRMSKIAGLSVLIAVLMLYAILEASQGQTPAQVTIKNFAFEPGTVTITRGSTVTWANQDTTTHTVKFGDEESKPLGKGQTYSKAFDTPGTFDYACGLHPSMKGKVIVK</sequence>
<dbReference type="RefSeq" id="WP_014406783.1">
    <property type="nucleotide sequence ID" value="NC_017034.1"/>
</dbReference>
<dbReference type="AlphaFoldDB" id="H8I9Z2"/>
<dbReference type="InterPro" id="IPR028096">
    <property type="entry name" value="EfeO_Cupredoxin"/>
</dbReference>
<dbReference type="GeneID" id="11972378"/>
<dbReference type="Gene3D" id="2.60.40.420">
    <property type="entry name" value="Cupredoxins - blue copper proteins"/>
    <property type="match status" value="1"/>
</dbReference>
<dbReference type="eggNOG" id="arCOG02929">
    <property type="taxonomic scope" value="Archaea"/>
</dbReference>
<dbReference type="Proteomes" id="UP000005233">
    <property type="component" value="Chromosome"/>
</dbReference>
<evidence type="ECO:0000313" key="3">
    <source>
        <dbReference type="Proteomes" id="UP000005233"/>
    </source>
</evidence>
<accession>H8I9Z2</accession>
<name>H8I9Z2_METCZ</name>
<reference evidence="2 3" key="1">
    <citation type="journal article" date="2012" name="J. Bacteriol.">
        <title>Complete genome sequence of a thermophilic methanogen, Methanocella conradii HZ254, isolated from Chinese rice field soil.</title>
        <authorList>
            <person name="Lu Z."/>
            <person name="Lu Y."/>
        </authorList>
    </citation>
    <scope>NUCLEOTIDE SEQUENCE [LARGE SCALE GENOMIC DNA]</scope>
    <source>
        <strain evidence="3">DSM 24694 / JCM 17849 / CGMCC 1.5162 / HZ254</strain>
    </source>
</reference>
<dbReference type="InterPro" id="IPR052721">
    <property type="entry name" value="ET_Amicyanin"/>
</dbReference>
<keyword evidence="3" id="KW-1185">Reference proteome</keyword>
<dbReference type="SUPFAM" id="SSF49503">
    <property type="entry name" value="Cupredoxins"/>
    <property type="match status" value="1"/>
</dbReference>
<dbReference type="HOGENOM" id="CLU_084115_3_0_2"/>
<dbReference type="EMBL" id="CP003243">
    <property type="protein sequence ID" value="AFD00952.1"/>
    <property type="molecule type" value="Genomic_DNA"/>
</dbReference>
<dbReference type="STRING" id="1041930.Mtc_2217"/>
<dbReference type="KEGG" id="mez:Mtc_2217"/>
<evidence type="ECO:0000259" key="1">
    <source>
        <dbReference type="Pfam" id="PF13473"/>
    </source>
</evidence>
<dbReference type="InterPro" id="IPR008972">
    <property type="entry name" value="Cupredoxin"/>
</dbReference>
<feature type="domain" description="EfeO-type cupredoxin-like" evidence="1">
    <location>
        <begin position="11"/>
        <end position="107"/>
    </location>
</feature>